<gene>
    <name evidence="6" type="ORF">VNE69_10165</name>
</gene>
<dbReference type="InterPro" id="IPR036249">
    <property type="entry name" value="Thioredoxin-like_sf"/>
</dbReference>
<keyword evidence="7" id="KW-1185">Reference proteome</keyword>
<dbReference type="EMBL" id="CP142735">
    <property type="protein sequence ID" value="WUR04815.1"/>
    <property type="molecule type" value="Genomic_DNA"/>
</dbReference>
<keyword evidence="3" id="KW-0676">Redox-active center</keyword>
<comment type="function">
    <text evidence="3">Thiol-specific peroxidase that catalyzes the reduction of hydrogen peroxide and organic hydroperoxides to water and alcohols, respectively.</text>
</comment>
<dbReference type="PANTHER" id="PTHR10681:SF128">
    <property type="entry name" value="THIOREDOXIN-DEPENDENT PEROXIDE REDUCTASE, MITOCHONDRIAL"/>
    <property type="match status" value="1"/>
</dbReference>
<evidence type="ECO:0000256" key="3">
    <source>
        <dbReference type="PIRNR" id="PIRNR000239"/>
    </source>
</evidence>
<dbReference type="PIRSF" id="PIRSF000239">
    <property type="entry name" value="AHPC"/>
    <property type="match status" value="1"/>
</dbReference>
<evidence type="ECO:0000313" key="7">
    <source>
        <dbReference type="Proteomes" id="UP001334084"/>
    </source>
</evidence>
<dbReference type="GO" id="GO:0006979">
    <property type="term" value="P:response to oxidative stress"/>
    <property type="evidence" value="ECO:0007669"/>
    <property type="project" value="TreeGrafter"/>
</dbReference>
<dbReference type="InterPro" id="IPR024706">
    <property type="entry name" value="Peroxiredoxin_AhpC-typ"/>
</dbReference>
<dbReference type="PROSITE" id="PS51352">
    <property type="entry name" value="THIOREDOXIN_2"/>
    <property type="match status" value="1"/>
</dbReference>
<feature type="domain" description="Thioredoxin" evidence="5">
    <location>
        <begin position="1"/>
        <end position="159"/>
    </location>
</feature>
<protein>
    <submittedName>
        <fullName evidence="6">Thioredoxin peroxidase</fullName>
    </submittedName>
</protein>
<dbReference type="GO" id="GO:0033554">
    <property type="term" value="P:cellular response to stress"/>
    <property type="evidence" value="ECO:0007669"/>
    <property type="project" value="TreeGrafter"/>
</dbReference>
<evidence type="ECO:0000256" key="2">
    <source>
        <dbReference type="ARBA" id="ARBA00023002"/>
    </source>
</evidence>
<feature type="active site" description="Cysteine sulfenic acid (-SOH) intermediate; for peroxidase activity" evidence="4">
    <location>
        <position position="46"/>
    </location>
</feature>
<dbReference type="SUPFAM" id="SSF52833">
    <property type="entry name" value="Thioredoxin-like"/>
    <property type="match status" value="1"/>
</dbReference>
<dbReference type="CDD" id="cd03015">
    <property type="entry name" value="PRX_Typ2cys"/>
    <property type="match status" value="1"/>
</dbReference>
<dbReference type="InterPro" id="IPR050217">
    <property type="entry name" value="Peroxiredoxin"/>
</dbReference>
<dbReference type="InterPro" id="IPR000866">
    <property type="entry name" value="AhpC/TSA"/>
</dbReference>
<dbReference type="KEGG" id="vnx:VNE69_10165"/>
<dbReference type="GO" id="GO:0005739">
    <property type="term" value="C:mitochondrion"/>
    <property type="evidence" value="ECO:0007669"/>
    <property type="project" value="TreeGrafter"/>
</dbReference>
<dbReference type="Proteomes" id="UP001334084">
    <property type="component" value="Chromosome 10"/>
</dbReference>
<evidence type="ECO:0000256" key="4">
    <source>
        <dbReference type="PIRSR" id="PIRSR000239-1"/>
    </source>
</evidence>
<dbReference type="AlphaFoldDB" id="A0AAX4JFM5"/>
<sequence length="176" mass="20247">MYFPEINLDMQFKAFEDDHITTINLKDYKGKNVVLLFYPNDFTFVCPTELNVISDRKEEFARRNTVVFLISNDSVYSHKAWAKLPRQDGGVEGIQWPMLSDSGAKLSGLFGFYDQDEDITKRATLIFDTKGEVKYTSIYNDMIGRSTDEILRIIDAINFTAEHGEICPMDWNSSSK</sequence>
<proteinExistence type="inferred from homology"/>
<keyword evidence="3 6" id="KW-0575">Peroxidase</keyword>
<evidence type="ECO:0000313" key="6">
    <source>
        <dbReference type="EMBL" id="WUR04815.1"/>
    </source>
</evidence>
<reference evidence="6" key="1">
    <citation type="journal article" date="2024" name="BMC Genomics">
        <title>Functional annotation of a divergent genome using sequence and structure-based similarity.</title>
        <authorList>
            <person name="Svedberg D."/>
            <person name="Winiger R.R."/>
            <person name="Berg A."/>
            <person name="Sharma H."/>
            <person name="Tellgren-Roth C."/>
            <person name="Debrunner-Vossbrinck B.A."/>
            <person name="Vossbrinck C.R."/>
            <person name="Barandun J."/>
        </authorList>
    </citation>
    <scope>NUCLEOTIDE SEQUENCE</scope>
    <source>
        <strain evidence="6">Illinois isolate</strain>
    </source>
</reference>
<dbReference type="Pfam" id="PF00578">
    <property type="entry name" value="AhpC-TSA"/>
    <property type="match status" value="1"/>
</dbReference>
<dbReference type="Gene3D" id="3.40.30.10">
    <property type="entry name" value="Glutaredoxin"/>
    <property type="match status" value="1"/>
</dbReference>
<dbReference type="RefSeq" id="XP_065330960.1">
    <property type="nucleotide sequence ID" value="XM_065474888.1"/>
</dbReference>
<comment type="similarity">
    <text evidence="1">Belongs to the peroxiredoxin family. AhpC/Prx1 subfamily.</text>
</comment>
<dbReference type="InterPro" id="IPR013766">
    <property type="entry name" value="Thioredoxin_domain"/>
</dbReference>
<dbReference type="GO" id="GO:0008379">
    <property type="term" value="F:thioredoxin peroxidase activity"/>
    <property type="evidence" value="ECO:0007669"/>
    <property type="project" value="TreeGrafter"/>
</dbReference>
<evidence type="ECO:0000259" key="5">
    <source>
        <dbReference type="PROSITE" id="PS51352"/>
    </source>
</evidence>
<keyword evidence="3" id="KW-0049">Antioxidant</keyword>
<keyword evidence="2 3" id="KW-0560">Oxidoreductase</keyword>
<organism evidence="6 7">
    <name type="scientific">Vairimorpha necatrix</name>
    <dbReference type="NCBI Taxonomy" id="6039"/>
    <lineage>
        <taxon>Eukaryota</taxon>
        <taxon>Fungi</taxon>
        <taxon>Fungi incertae sedis</taxon>
        <taxon>Microsporidia</taxon>
        <taxon>Nosematidae</taxon>
        <taxon>Vairimorpha</taxon>
    </lineage>
</organism>
<dbReference type="GO" id="GO:0045454">
    <property type="term" value="P:cell redox homeostasis"/>
    <property type="evidence" value="ECO:0007669"/>
    <property type="project" value="TreeGrafter"/>
</dbReference>
<evidence type="ECO:0000256" key="1">
    <source>
        <dbReference type="ARBA" id="ARBA00009796"/>
    </source>
</evidence>
<dbReference type="GO" id="GO:0005829">
    <property type="term" value="C:cytosol"/>
    <property type="evidence" value="ECO:0007669"/>
    <property type="project" value="TreeGrafter"/>
</dbReference>
<dbReference type="GO" id="GO:0042744">
    <property type="term" value="P:hydrogen peroxide catabolic process"/>
    <property type="evidence" value="ECO:0007669"/>
    <property type="project" value="TreeGrafter"/>
</dbReference>
<accession>A0AAX4JFM5</accession>
<dbReference type="GeneID" id="90542647"/>
<dbReference type="PANTHER" id="PTHR10681">
    <property type="entry name" value="THIOREDOXIN PEROXIDASE"/>
    <property type="match status" value="1"/>
</dbReference>
<name>A0AAX4JFM5_9MICR</name>